<evidence type="ECO:0000313" key="4">
    <source>
        <dbReference type="EMBL" id="TGE35622.1"/>
    </source>
</evidence>
<dbReference type="InterPro" id="IPR036188">
    <property type="entry name" value="FAD/NAD-bd_sf"/>
</dbReference>
<dbReference type="EMBL" id="SPQQ01000012">
    <property type="protein sequence ID" value="TGE35622.1"/>
    <property type="molecule type" value="Genomic_DNA"/>
</dbReference>
<proteinExistence type="predicted"/>
<dbReference type="OrthoDB" id="1675182at2"/>
<dbReference type="GO" id="GO:0016491">
    <property type="term" value="F:oxidoreductase activity"/>
    <property type="evidence" value="ECO:0007669"/>
    <property type="project" value="UniProtKB-KW"/>
</dbReference>
<dbReference type="AlphaFoldDB" id="A0A4Z0QXX9"/>
<name>A0A4Z0QXX9_9FIRM</name>
<feature type="domain" description="FAD-dependent oxidoreductase 2 FAD-binding" evidence="3">
    <location>
        <begin position="235"/>
        <end position="298"/>
    </location>
</feature>
<evidence type="ECO:0000256" key="2">
    <source>
        <dbReference type="ARBA" id="ARBA00023002"/>
    </source>
</evidence>
<dbReference type="Gene3D" id="3.50.50.60">
    <property type="entry name" value="FAD/NAD(P)-binding domain"/>
    <property type="match status" value="2"/>
</dbReference>
<feature type="domain" description="FAD-dependent oxidoreductase 2 FAD-binding" evidence="3">
    <location>
        <begin position="8"/>
        <end position="52"/>
    </location>
</feature>
<dbReference type="PRINTS" id="PR00411">
    <property type="entry name" value="PNDRDTASEI"/>
</dbReference>
<evidence type="ECO:0000256" key="1">
    <source>
        <dbReference type="ARBA" id="ARBA00022630"/>
    </source>
</evidence>
<dbReference type="RefSeq" id="WP_135551430.1">
    <property type="nucleotide sequence ID" value="NZ_SPQQ01000012.1"/>
</dbReference>
<gene>
    <name evidence="4" type="ORF">E4K67_24115</name>
</gene>
<evidence type="ECO:0000259" key="3">
    <source>
        <dbReference type="Pfam" id="PF00890"/>
    </source>
</evidence>
<keyword evidence="1" id="KW-0285">Flavoprotein</keyword>
<evidence type="ECO:0000313" key="5">
    <source>
        <dbReference type="Proteomes" id="UP000298460"/>
    </source>
</evidence>
<comment type="caution">
    <text evidence="4">The sequence shown here is derived from an EMBL/GenBank/DDBJ whole genome shotgun (WGS) entry which is preliminary data.</text>
</comment>
<organism evidence="4 5">
    <name type="scientific">Desulfosporosinus fructosivorans</name>
    <dbReference type="NCBI Taxonomy" id="2018669"/>
    <lineage>
        <taxon>Bacteria</taxon>
        <taxon>Bacillati</taxon>
        <taxon>Bacillota</taxon>
        <taxon>Clostridia</taxon>
        <taxon>Eubacteriales</taxon>
        <taxon>Desulfitobacteriaceae</taxon>
        <taxon>Desulfosporosinus</taxon>
    </lineage>
</organism>
<accession>A0A4Z0QXX9</accession>
<keyword evidence="2" id="KW-0560">Oxidoreductase</keyword>
<dbReference type="SUPFAM" id="SSF51905">
    <property type="entry name" value="FAD/NAD(P)-binding domain"/>
    <property type="match status" value="1"/>
</dbReference>
<reference evidence="4 5" key="1">
    <citation type="submission" date="2019-03" db="EMBL/GenBank/DDBJ databases">
        <title>Draft Genome Sequence of Desulfosporosinus fructosivorans Strain 63.6F, Isolated from Marine Sediment in the Baltic Sea.</title>
        <authorList>
            <person name="Hausmann B."/>
            <person name="Vandieken V."/>
            <person name="Pjevac P."/>
            <person name="Schreck K."/>
            <person name="Herbold C.W."/>
            <person name="Loy A."/>
        </authorList>
    </citation>
    <scope>NUCLEOTIDE SEQUENCE [LARGE SCALE GENOMIC DNA]</scope>
    <source>
        <strain evidence="4 5">63.6F</strain>
    </source>
</reference>
<dbReference type="Pfam" id="PF00890">
    <property type="entry name" value="FAD_binding_2"/>
    <property type="match status" value="2"/>
</dbReference>
<protein>
    <submittedName>
        <fullName evidence="4">FAD-binding protein</fullName>
    </submittedName>
</protein>
<keyword evidence="5" id="KW-1185">Reference proteome</keyword>
<dbReference type="Proteomes" id="UP000298460">
    <property type="component" value="Unassembled WGS sequence"/>
</dbReference>
<dbReference type="InterPro" id="IPR003953">
    <property type="entry name" value="FAD-dep_OxRdtase_2_FAD-bd"/>
</dbReference>
<sequence>MDNLQESVLVIGGGLAGITATVVAIKRGAKVTLVTNGPGTLAMSGGSISIQGMDLKHPCLEKAMGFFTAMMAAAGCEYKGELRQRQLVPNAMGSFQEVSMAPASIWSGRPVNGSKVMVLGIRGLSGFNANLTAELLSLSAGKLNLQVEYTGKMIDVPWLQTPGFNALDIANHLEDQQNRDKLAEMIKPLLEDYNLLLMPAILGLQTGSTEFARFEEKVGCSVGELYTVPPSVVGVRIFQCLLKYLQKAGAEINFGYPIQSLQLQAGRCTAAILDTPGRKRVIKADNFILATGRINKFDLVLNYEGKDTEWDQEEEAAVNEQMQLLNRDKLPVAVNVYGAGSILEGFNYRNGNAQAILTGYQAGIIAAGGEKIEC</sequence>